<keyword evidence="2" id="KW-1133">Transmembrane helix</keyword>
<feature type="compositionally biased region" description="Basic and acidic residues" evidence="1">
    <location>
        <begin position="239"/>
        <end position="256"/>
    </location>
</feature>
<dbReference type="AlphaFoldDB" id="A0A6A4VC73"/>
<accession>A0A6A4VC73</accession>
<feature type="transmembrane region" description="Helical" evidence="2">
    <location>
        <begin position="180"/>
        <end position="201"/>
    </location>
</feature>
<feature type="transmembrane region" description="Helical" evidence="2">
    <location>
        <begin position="207"/>
        <end position="230"/>
    </location>
</feature>
<sequence>MSNSTARPPRSGYDLPVYGLADGLLLNIHVPAILCITISLLCAVATVAWSVRSHWVRGRGARFFDWTQGERNIVYLAVCDGCFNLAHLFDHAHYLLLRDHHLLVNLIAVSACVTIHRERMVEWGARDWRQLLYTFGGSLLIDIGCPGDRSGWRSAGRAPCSAPTCKPQEAAPQAARTGMLFVSAFFIQWWTSVLWGLWQLFEPPPVLLHHLTTTFCNLGGALNFGVFYILRRRRRRRHPADSLRQQRSEDRGDSTGRRCGRLPAQLAENLQPPAGRRTATPRRKVIISSEWAGGDQGRALGRI</sequence>
<organism evidence="3 4">
    <name type="scientific">Amphibalanus amphitrite</name>
    <name type="common">Striped barnacle</name>
    <name type="synonym">Balanus amphitrite</name>
    <dbReference type="NCBI Taxonomy" id="1232801"/>
    <lineage>
        <taxon>Eukaryota</taxon>
        <taxon>Metazoa</taxon>
        <taxon>Ecdysozoa</taxon>
        <taxon>Arthropoda</taxon>
        <taxon>Crustacea</taxon>
        <taxon>Multicrustacea</taxon>
        <taxon>Cirripedia</taxon>
        <taxon>Thoracica</taxon>
        <taxon>Thoracicalcarea</taxon>
        <taxon>Balanomorpha</taxon>
        <taxon>Balanoidea</taxon>
        <taxon>Balanidae</taxon>
        <taxon>Amphibalaninae</taxon>
        <taxon>Amphibalanus</taxon>
    </lineage>
</organism>
<keyword evidence="2" id="KW-0812">Transmembrane</keyword>
<gene>
    <name evidence="3" type="ORF">FJT64_013581</name>
</gene>
<name>A0A6A4VC73_AMPAM</name>
<dbReference type="EMBL" id="VIIS01002144">
    <property type="protein sequence ID" value="KAF0288028.1"/>
    <property type="molecule type" value="Genomic_DNA"/>
</dbReference>
<keyword evidence="2" id="KW-0472">Membrane</keyword>
<protein>
    <submittedName>
        <fullName evidence="3">Uncharacterized protein</fullName>
    </submittedName>
</protein>
<evidence type="ECO:0000313" key="3">
    <source>
        <dbReference type="EMBL" id="KAF0288028.1"/>
    </source>
</evidence>
<keyword evidence="4" id="KW-1185">Reference proteome</keyword>
<dbReference type="Proteomes" id="UP000440578">
    <property type="component" value="Unassembled WGS sequence"/>
</dbReference>
<reference evidence="3 4" key="1">
    <citation type="submission" date="2019-07" db="EMBL/GenBank/DDBJ databases">
        <title>Draft genome assembly of a fouling barnacle, Amphibalanus amphitrite (Darwin, 1854): The first reference genome for Thecostraca.</title>
        <authorList>
            <person name="Kim W."/>
        </authorList>
    </citation>
    <scope>NUCLEOTIDE SEQUENCE [LARGE SCALE GENOMIC DNA]</scope>
    <source>
        <strain evidence="3">SNU_AA5</strain>
        <tissue evidence="3">Soma without cirri and trophi</tissue>
    </source>
</reference>
<feature type="region of interest" description="Disordered" evidence="1">
    <location>
        <begin position="239"/>
        <end position="282"/>
    </location>
</feature>
<feature type="transmembrane region" description="Helical" evidence="2">
    <location>
        <begin position="28"/>
        <end position="49"/>
    </location>
</feature>
<evidence type="ECO:0000313" key="4">
    <source>
        <dbReference type="Proteomes" id="UP000440578"/>
    </source>
</evidence>
<proteinExistence type="predicted"/>
<comment type="caution">
    <text evidence="3">The sequence shown here is derived from an EMBL/GenBank/DDBJ whole genome shotgun (WGS) entry which is preliminary data.</text>
</comment>
<evidence type="ECO:0000256" key="1">
    <source>
        <dbReference type="SAM" id="MobiDB-lite"/>
    </source>
</evidence>
<dbReference type="OrthoDB" id="6105900at2759"/>
<evidence type="ECO:0000256" key="2">
    <source>
        <dbReference type="SAM" id="Phobius"/>
    </source>
</evidence>